<protein>
    <submittedName>
        <fullName evidence="2">CU044_5270 family protein</fullName>
    </submittedName>
</protein>
<evidence type="ECO:0000313" key="2">
    <source>
        <dbReference type="EMBL" id="WPF82785.1"/>
    </source>
</evidence>
<organism evidence="2 3">
    <name type="scientific">Sanguibacter biliveldensis</name>
    <dbReference type="NCBI Taxonomy" id="3030830"/>
    <lineage>
        <taxon>Bacteria</taxon>
        <taxon>Bacillati</taxon>
        <taxon>Actinomycetota</taxon>
        <taxon>Actinomycetes</taxon>
        <taxon>Micrococcales</taxon>
        <taxon>Sanguibacteraceae</taxon>
        <taxon>Sanguibacter</taxon>
    </lineage>
</organism>
<name>A0AAF0Z536_9MICO</name>
<dbReference type="Proteomes" id="UP001304340">
    <property type="component" value="Chromosome"/>
</dbReference>
<feature type="region of interest" description="Disordered" evidence="1">
    <location>
        <begin position="44"/>
        <end position="79"/>
    </location>
</feature>
<dbReference type="KEGG" id="sbil:SANBI_000402"/>
<proteinExistence type="predicted"/>
<dbReference type="EMBL" id="CP138359">
    <property type="protein sequence ID" value="WPF82785.1"/>
    <property type="molecule type" value="Genomic_DNA"/>
</dbReference>
<evidence type="ECO:0000313" key="3">
    <source>
        <dbReference type="Proteomes" id="UP001304340"/>
    </source>
</evidence>
<accession>A0AAF0Z536</accession>
<dbReference type="NCBIfam" id="NF038083">
    <property type="entry name" value="CU044_5270_fam"/>
    <property type="match status" value="1"/>
</dbReference>
<dbReference type="InterPro" id="IPR047789">
    <property type="entry name" value="CU044_5270-like"/>
</dbReference>
<reference evidence="3" key="1">
    <citation type="submission" date="2023-11" db="EMBL/GenBank/DDBJ databases">
        <authorList>
            <person name="Helweg L.P."/>
            <person name="Kiel A."/>
            <person name="Hitz F."/>
            <person name="Ruckert-Reed C."/>
            <person name="Busche T."/>
            <person name="Kaltschmidt B."/>
            <person name="Kaltschmidt C."/>
        </authorList>
    </citation>
    <scope>NUCLEOTIDE SEQUENCE [LARGE SCALE GENOMIC DNA]</scope>
    <source>
        <strain evidence="3">4.1</strain>
    </source>
</reference>
<keyword evidence="3" id="KW-1185">Reference proteome</keyword>
<dbReference type="AlphaFoldDB" id="A0AAF0Z536"/>
<evidence type="ECO:0000256" key="1">
    <source>
        <dbReference type="SAM" id="MobiDB-lite"/>
    </source>
</evidence>
<sequence length="397" mass="41140">MIHTAEGAAEVRATSALLAAHLMVPRVPACLLVPPDPEQLLSRILESRPQPSRRASLPAPQLRRGAHAPLRPGAPDKTALRATAEHGGLPGRRRGTMIAAVAAAALVVALVAAEGSRAQPAAASTVPSLSYGLGDLAESSPDELPDASATLRGLADAARETPEPVRTGTVQHVVAQEWLGETGPAPDGSGQATSVYPTVTERWLAADGSGLITQRRAAAVTYDGAIDTEAGPSLAGELSSDVVLPGTFDDVARLPEDPAALAADILSRSSAECSLDDWTGYCLTEQVQAYFGSGVVPQDLTGAFWDMLAQQPTVRLLGPTTDRAGREGTAVAVEAPKIPEDPSDDESVLVLIVSEETGQLLSTETLTLRSDLLGVTSPTVTGFSAITLSEYTTEVGR</sequence>
<gene>
    <name evidence="2" type="ORF">SANBI_000402</name>
</gene>
<dbReference type="RefSeq" id="WP_319158466.1">
    <property type="nucleotide sequence ID" value="NZ_CP138359.1"/>
</dbReference>